<dbReference type="EMBL" id="PZZW01000011">
    <property type="protein sequence ID" value="PTM75602.1"/>
    <property type="molecule type" value="Genomic_DNA"/>
</dbReference>
<comment type="similarity">
    <text evidence="1">Belongs to the low molecular weight phosphotyrosine protein phosphatase family.</text>
</comment>
<proteinExistence type="inferred from homology"/>
<dbReference type="Proteomes" id="UP000240800">
    <property type="component" value="Unassembled WGS sequence"/>
</dbReference>
<dbReference type="RefSeq" id="WP_069331788.1">
    <property type="nucleotide sequence ID" value="NZ_MABH01000122.1"/>
</dbReference>
<dbReference type="EC" id="3.1.3.48" evidence="2"/>
<evidence type="ECO:0000256" key="1">
    <source>
        <dbReference type="ARBA" id="ARBA00011063"/>
    </source>
</evidence>
<evidence type="ECO:0000256" key="2">
    <source>
        <dbReference type="ARBA" id="ARBA00013064"/>
    </source>
</evidence>
<protein>
    <recommendedName>
        <fullName evidence="2">protein-tyrosine-phosphatase</fullName>
        <ecNumber evidence="2">3.1.3.48</ecNumber>
    </recommendedName>
</protein>
<evidence type="ECO:0000259" key="6">
    <source>
        <dbReference type="SMART" id="SM00226"/>
    </source>
</evidence>
<evidence type="ECO:0000256" key="4">
    <source>
        <dbReference type="ARBA" id="ARBA00022912"/>
    </source>
</evidence>
<dbReference type="SUPFAM" id="SSF52788">
    <property type="entry name" value="Phosphotyrosine protein phosphatases I"/>
    <property type="match status" value="1"/>
</dbReference>
<reference evidence="7 8" key="1">
    <citation type="submission" date="2018-04" db="EMBL/GenBank/DDBJ databases">
        <title>Genomic Encyclopedia of Type Strains, Phase III (KMG-III): the genomes of soil and plant-associated and newly described type strains.</title>
        <authorList>
            <person name="Whitman W."/>
        </authorList>
    </citation>
    <scope>NUCLEOTIDE SEQUENCE [LARGE SCALE GENOMIC DNA]</scope>
    <source>
        <strain evidence="7 8">JA192</strain>
    </source>
</reference>
<accession>A0ABX5J7L2</accession>
<evidence type="ECO:0000313" key="8">
    <source>
        <dbReference type="Proteomes" id="UP000240800"/>
    </source>
</evidence>
<dbReference type="SMART" id="SM00226">
    <property type="entry name" value="LMWPc"/>
    <property type="match status" value="1"/>
</dbReference>
<dbReference type="Gene3D" id="3.40.50.2300">
    <property type="match status" value="1"/>
</dbReference>
<evidence type="ECO:0000313" key="7">
    <source>
        <dbReference type="EMBL" id="PTM75602.1"/>
    </source>
</evidence>
<dbReference type="InterPro" id="IPR023485">
    <property type="entry name" value="Ptyr_pPase"/>
</dbReference>
<name>A0ABX5J7L2_9RHOB</name>
<sequence length="149" mass="16007">MEVQSILVVCVGNICRSPTGERLLRARLPGLQIESAGLSALVGSAADGRSAAVAEAQGVSLAGHVARQFTPALGTSFDLILVMEPAHRTRIARLAPQLLGRTMLFDHWTGSREIPDPYGRLAKVYESTFSRLSAAADAWALRLRKRVDG</sequence>
<organism evidence="7 8">
    <name type="scientific">Cereibacter johrii</name>
    <dbReference type="NCBI Taxonomy" id="445629"/>
    <lineage>
        <taxon>Bacteria</taxon>
        <taxon>Pseudomonadati</taxon>
        <taxon>Pseudomonadota</taxon>
        <taxon>Alphaproteobacteria</taxon>
        <taxon>Rhodobacterales</taxon>
        <taxon>Paracoccaceae</taxon>
        <taxon>Cereibacter</taxon>
    </lineage>
</organism>
<comment type="caution">
    <text evidence="7">The sequence shown here is derived from an EMBL/GenBank/DDBJ whole genome shotgun (WGS) entry which is preliminary data.</text>
</comment>
<dbReference type="PANTHER" id="PTHR11717">
    <property type="entry name" value="LOW MOLECULAR WEIGHT PROTEIN TYROSINE PHOSPHATASE"/>
    <property type="match status" value="1"/>
</dbReference>
<evidence type="ECO:0000256" key="3">
    <source>
        <dbReference type="ARBA" id="ARBA00022801"/>
    </source>
</evidence>
<dbReference type="Pfam" id="PF01451">
    <property type="entry name" value="LMWPc"/>
    <property type="match status" value="1"/>
</dbReference>
<evidence type="ECO:0000256" key="5">
    <source>
        <dbReference type="ARBA" id="ARBA00051722"/>
    </source>
</evidence>
<keyword evidence="4" id="KW-0904">Protein phosphatase</keyword>
<dbReference type="CDD" id="cd16343">
    <property type="entry name" value="LMWPTP"/>
    <property type="match status" value="1"/>
</dbReference>
<dbReference type="PRINTS" id="PR00719">
    <property type="entry name" value="LMWPTPASE"/>
</dbReference>
<gene>
    <name evidence="7" type="ORF">C8J29_11182</name>
</gene>
<keyword evidence="3" id="KW-0378">Hydrolase</keyword>
<dbReference type="PANTHER" id="PTHR11717:SF31">
    <property type="entry name" value="LOW MOLECULAR WEIGHT PROTEIN-TYROSINE-PHOSPHATASE ETP-RELATED"/>
    <property type="match status" value="1"/>
</dbReference>
<dbReference type="InterPro" id="IPR036196">
    <property type="entry name" value="Ptyr_pPase_sf"/>
</dbReference>
<dbReference type="InterPro" id="IPR017867">
    <property type="entry name" value="Tyr_phospatase_low_mol_wt"/>
</dbReference>
<comment type="catalytic activity">
    <reaction evidence="5">
        <text>O-phospho-L-tyrosyl-[protein] + H2O = L-tyrosyl-[protein] + phosphate</text>
        <dbReference type="Rhea" id="RHEA:10684"/>
        <dbReference type="Rhea" id="RHEA-COMP:10136"/>
        <dbReference type="Rhea" id="RHEA-COMP:20101"/>
        <dbReference type="ChEBI" id="CHEBI:15377"/>
        <dbReference type="ChEBI" id="CHEBI:43474"/>
        <dbReference type="ChEBI" id="CHEBI:46858"/>
        <dbReference type="ChEBI" id="CHEBI:61978"/>
        <dbReference type="EC" id="3.1.3.48"/>
    </reaction>
</comment>
<dbReference type="InterPro" id="IPR050438">
    <property type="entry name" value="LMW_PTPase"/>
</dbReference>
<keyword evidence="8" id="KW-1185">Reference proteome</keyword>
<feature type="domain" description="Phosphotyrosine protein phosphatase I" evidence="6">
    <location>
        <begin position="4"/>
        <end position="142"/>
    </location>
</feature>